<reference evidence="3" key="1">
    <citation type="journal article" date="2019" name="Int. J. Syst. Evol. Microbiol.">
        <title>The Global Catalogue of Microorganisms (GCM) 10K type strain sequencing project: providing services to taxonomists for standard genome sequencing and annotation.</title>
        <authorList>
            <consortium name="The Broad Institute Genomics Platform"/>
            <consortium name="The Broad Institute Genome Sequencing Center for Infectious Disease"/>
            <person name="Wu L."/>
            <person name="Ma J."/>
        </authorList>
    </citation>
    <scope>NUCLEOTIDE SEQUENCE [LARGE SCALE GENOMIC DNA]</scope>
    <source>
        <strain evidence="3">CGMCC 1.7693</strain>
    </source>
</reference>
<feature type="transmembrane region" description="Helical" evidence="1">
    <location>
        <begin position="46"/>
        <end position="66"/>
    </location>
</feature>
<evidence type="ECO:0000313" key="3">
    <source>
        <dbReference type="Proteomes" id="UP000641206"/>
    </source>
</evidence>
<keyword evidence="1" id="KW-0812">Transmembrane</keyword>
<name>A0ABQ2P2Z3_9BACI</name>
<comment type="caution">
    <text evidence="2">The sequence shown here is derived from an EMBL/GenBank/DDBJ whole genome shotgun (WGS) entry which is preliminary data.</text>
</comment>
<evidence type="ECO:0008006" key="4">
    <source>
        <dbReference type="Google" id="ProtNLM"/>
    </source>
</evidence>
<organism evidence="2 3">
    <name type="scientific">Oceanobacillus neutriphilus</name>
    <dbReference type="NCBI Taxonomy" id="531815"/>
    <lineage>
        <taxon>Bacteria</taxon>
        <taxon>Bacillati</taxon>
        <taxon>Bacillota</taxon>
        <taxon>Bacilli</taxon>
        <taxon>Bacillales</taxon>
        <taxon>Bacillaceae</taxon>
        <taxon>Oceanobacillus</taxon>
    </lineage>
</organism>
<feature type="transmembrane region" description="Helical" evidence="1">
    <location>
        <begin position="6"/>
        <end position="25"/>
    </location>
</feature>
<keyword evidence="1" id="KW-0472">Membrane</keyword>
<keyword evidence="3" id="KW-1185">Reference proteome</keyword>
<dbReference type="EMBL" id="BMLW01000023">
    <property type="protein sequence ID" value="GGP16913.1"/>
    <property type="molecule type" value="Genomic_DNA"/>
</dbReference>
<dbReference type="RefSeq" id="WP_188738438.1">
    <property type="nucleotide sequence ID" value="NZ_BMLW01000023.1"/>
</dbReference>
<dbReference type="Proteomes" id="UP000641206">
    <property type="component" value="Unassembled WGS sequence"/>
</dbReference>
<accession>A0ABQ2P2Z3</accession>
<proteinExistence type="predicted"/>
<keyword evidence="1" id="KW-1133">Transmembrane helix</keyword>
<sequence>MGIQMIIGLIIGIALIGAGYVVRTNREFSFLAGFGHTWEPVNKERLGNRGVIAILTSIFTIGFGAIVGKISVILAIIDVIVIIIVIGLDRMWH</sequence>
<feature type="transmembrane region" description="Helical" evidence="1">
    <location>
        <begin position="72"/>
        <end position="92"/>
    </location>
</feature>
<evidence type="ECO:0000313" key="2">
    <source>
        <dbReference type="EMBL" id="GGP16913.1"/>
    </source>
</evidence>
<gene>
    <name evidence="2" type="ORF">GCM10011346_50770</name>
</gene>
<protein>
    <recommendedName>
        <fullName evidence="4">DUF3784 domain-containing protein</fullName>
    </recommendedName>
</protein>
<evidence type="ECO:0000256" key="1">
    <source>
        <dbReference type="SAM" id="Phobius"/>
    </source>
</evidence>